<dbReference type="GO" id="GO:0008835">
    <property type="term" value="F:diaminohydroxyphosphoribosylaminopyrimidine deaminase activity"/>
    <property type="evidence" value="ECO:0007669"/>
    <property type="project" value="TreeGrafter"/>
</dbReference>
<dbReference type="Pfam" id="PF00383">
    <property type="entry name" value="dCMP_cyt_deam_1"/>
    <property type="match status" value="1"/>
</dbReference>
<organism evidence="2 3">
    <name type="scientific">Terricaulis silvestris</name>
    <dbReference type="NCBI Taxonomy" id="2686094"/>
    <lineage>
        <taxon>Bacteria</taxon>
        <taxon>Pseudomonadati</taxon>
        <taxon>Pseudomonadota</taxon>
        <taxon>Alphaproteobacteria</taxon>
        <taxon>Caulobacterales</taxon>
        <taxon>Caulobacteraceae</taxon>
        <taxon>Terricaulis</taxon>
    </lineage>
</organism>
<evidence type="ECO:0000313" key="3">
    <source>
        <dbReference type="Proteomes" id="UP000431269"/>
    </source>
</evidence>
<accession>A0A6I6MSU4</accession>
<dbReference type="AlphaFoldDB" id="A0A6I6MSU4"/>
<name>A0A6I6MSU4_9CAUL</name>
<dbReference type="SUPFAM" id="SSF53927">
    <property type="entry name" value="Cytidine deaminase-like"/>
    <property type="match status" value="1"/>
</dbReference>
<evidence type="ECO:0000259" key="1">
    <source>
        <dbReference type="PROSITE" id="PS51747"/>
    </source>
</evidence>
<proteinExistence type="predicted"/>
<evidence type="ECO:0000313" key="2">
    <source>
        <dbReference type="EMBL" id="QGZ96496.1"/>
    </source>
</evidence>
<dbReference type="PANTHER" id="PTHR11079:SF162">
    <property type="entry name" value="RIBOFLAVIN BIOSYNTHESIS PROTEIN PYRD, CHLOROPLASTIC"/>
    <property type="match status" value="1"/>
</dbReference>
<reference evidence="3" key="1">
    <citation type="submission" date="2019-12" db="EMBL/GenBank/DDBJ databases">
        <title>Complete genome of Terracaulis silvestris 0127_4.</title>
        <authorList>
            <person name="Vieira S."/>
            <person name="Riedel T."/>
            <person name="Sproer C."/>
            <person name="Pascual J."/>
            <person name="Boedeker C."/>
            <person name="Overmann J."/>
        </authorList>
    </citation>
    <scope>NUCLEOTIDE SEQUENCE [LARGE SCALE GENOMIC DNA]</scope>
    <source>
        <strain evidence="3">0127_4</strain>
    </source>
</reference>
<dbReference type="PANTHER" id="PTHR11079">
    <property type="entry name" value="CYTOSINE DEAMINASE FAMILY MEMBER"/>
    <property type="match status" value="1"/>
</dbReference>
<dbReference type="Gene3D" id="3.40.140.10">
    <property type="entry name" value="Cytidine Deaminase, domain 2"/>
    <property type="match status" value="1"/>
</dbReference>
<dbReference type="RefSeq" id="WP_158767279.1">
    <property type="nucleotide sequence ID" value="NZ_CP047045.1"/>
</dbReference>
<dbReference type="EMBL" id="CP047045">
    <property type="protein sequence ID" value="QGZ96496.1"/>
    <property type="molecule type" value="Genomic_DNA"/>
</dbReference>
<dbReference type="KEGG" id="tsv:DSM104635_03356"/>
<sequence>MTDVDFMRRALSLAAPGVGQTGDNPSVGCVIVAGDVVIGEGATAAGGRPHAEEFALAQAGERARGGDVYVTLEPCARRSTGGMSCADLLIGAGVARVVIATGDPHPFAAGVGVARLRAAGIAVTSGVMDAEARALNAAFFSRWDRP</sequence>
<feature type="domain" description="CMP/dCMP-type deaminase" evidence="1">
    <location>
        <begin position="1"/>
        <end position="124"/>
    </location>
</feature>
<dbReference type="InterPro" id="IPR002125">
    <property type="entry name" value="CMP_dCMP_dom"/>
</dbReference>
<keyword evidence="3" id="KW-1185">Reference proteome</keyword>
<dbReference type="InterPro" id="IPR016193">
    <property type="entry name" value="Cytidine_deaminase-like"/>
</dbReference>
<dbReference type="PROSITE" id="PS51747">
    <property type="entry name" value="CYT_DCMP_DEAMINASES_2"/>
    <property type="match status" value="1"/>
</dbReference>
<dbReference type="Proteomes" id="UP000431269">
    <property type="component" value="Chromosome"/>
</dbReference>
<gene>
    <name evidence="2" type="primary">ribD_2</name>
    <name evidence="2" type="ORF">DSM104635_03356</name>
</gene>
<dbReference type="CDD" id="cd01284">
    <property type="entry name" value="Riboflavin_deaminase-reductase"/>
    <property type="match status" value="1"/>
</dbReference>
<protein>
    <submittedName>
        <fullName evidence="2">Riboflavin biosynthesis protein RibD</fullName>
    </submittedName>
</protein>